<dbReference type="Pfam" id="PF02493">
    <property type="entry name" value="MORN"/>
    <property type="match status" value="2"/>
</dbReference>
<dbReference type="InterPro" id="IPR003409">
    <property type="entry name" value="MORN"/>
</dbReference>
<sequence>MAPRPKSGETVDAYDGDVDEMDRVYYSGDESEIESEEDLDLTEKEYRYKDALKTWYNSHRSRFGQNASVEEIEEDIRQKLEKKYAEDEEAKAGANGITEEDPIEIGQDDAYCVQISESSDAEDPREGADMGRDFYWNPSDDSSADEMEVEELQQIDPDDPVVDQDSFQPDPVWNSTIDPQVGLWGTNHPHAPFPGSTLKWHSIVWDDGTTYEGLSRENIPHAYGTLVMGNAYAGNLVEPNVGRGAKYEGMFRAGAVEGLGQMSWPKGKVFRGEWVQGQKHGCGAMFDFAPMMKLVKEGKTTEEAWDATRDQIMGSAKKGTWNRDKFVSDPIDDIQSGKLGFDYVTTSKIDPKDLCDNALIQGVLEELDSVVQRSRMFQHKPDGDVSLRYLQDGRGTPAPVQQDPLFYPHGTKWMAPGPVGQTYALPEDEGLRKHLTKVAENYHKVYRMYNLPWEGDEAAMILSDVGRDIKRAEQYWPEEFFQEGPNSAWWYKNVLYPMEKKVEEDVKFHTEKDQQEYRKQGKDALKRNWLERSRSVVEDFFGKGWQAKDKREEKQLDMVKDFVKDCDELGFMSSWKLTEGIKKATEDRKKDIKRVQGSSKEKDFKRKELLFGIDELHREFDGLSPAERSEKGMSLVQDITDYGFLKEFAKEGSIEVMAAESGDANDRVVSFPKLKSKDWAKEAASKEPKRILNPILDPIDISKLEAPERKRWQKVLDYLYNDLPEDEEVMETLLTKEQLERARGAAGARAGAGRGGGGRDVPVASLSIGLTRFSFALNRQMSHIAKRATRKFGFGK</sequence>
<dbReference type="SUPFAM" id="SSF82185">
    <property type="entry name" value="Histone H3 K4-specific methyltransferase SET7/9 N-terminal domain"/>
    <property type="match status" value="1"/>
</dbReference>
<reference evidence="3 4" key="1">
    <citation type="submission" date="2024-03" db="EMBL/GenBank/DDBJ databases">
        <title>Complete genome sequence of the green alga Chloropicon roscoffensis RCC1871.</title>
        <authorList>
            <person name="Lemieux C."/>
            <person name="Pombert J.-F."/>
            <person name="Otis C."/>
            <person name="Turmel M."/>
        </authorList>
    </citation>
    <scope>NUCLEOTIDE SEQUENCE [LARGE SCALE GENOMIC DNA]</scope>
    <source>
        <strain evidence="3 4">RCC1871</strain>
    </source>
</reference>
<keyword evidence="4" id="KW-1185">Reference proteome</keyword>
<evidence type="ECO:0000313" key="4">
    <source>
        <dbReference type="Proteomes" id="UP001472866"/>
    </source>
</evidence>
<name>A0AAX4PFU4_9CHLO</name>
<dbReference type="GO" id="GO:0016020">
    <property type="term" value="C:membrane"/>
    <property type="evidence" value="ECO:0007669"/>
    <property type="project" value="UniProtKB-ARBA"/>
</dbReference>
<dbReference type="AlphaFoldDB" id="A0AAX4PFU4"/>
<dbReference type="Proteomes" id="UP001472866">
    <property type="component" value="Chromosome 11"/>
</dbReference>
<dbReference type="EMBL" id="CP151511">
    <property type="protein sequence ID" value="WZN65078.1"/>
    <property type="molecule type" value="Genomic_DNA"/>
</dbReference>
<proteinExistence type="predicted"/>
<dbReference type="PANTHER" id="PTHR43215:SF14">
    <property type="entry name" value="RADIAL SPOKE HEAD 1 HOMOLOG"/>
    <property type="match status" value="1"/>
</dbReference>
<feature type="region of interest" description="Disordered" evidence="2">
    <location>
        <begin position="84"/>
        <end position="106"/>
    </location>
</feature>
<keyword evidence="1" id="KW-0677">Repeat</keyword>
<feature type="region of interest" description="Disordered" evidence="2">
    <location>
        <begin position="137"/>
        <end position="161"/>
    </location>
</feature>
<evidence type="ECO:0000313" key="3">
    <source>
        <dbReference type="EMBL" id="WZN65078.1"/>
    </source>
</evidence>
<organism evidence="3 4">
    <name type="scientific">Chloropicon roscoffensis</name>
    <dbReference type="NCBI Taxonomy" id="1461544"/>
    <lineage>
        <taxon>Eukaryota</taxon>
        <taxon>Viridiplantae</taxon>
        <taxon>Chlorophyta</taxon>
        <taxon>Chloropicophyceae</taxon>
        <taxon>Chloropicales</taxon>
        <taxon>Chloropicaceae</taxon>
        <taxon>Chloropicon</taxon>
    </lineage>
</organism>
<evidence type="ECO:0000256" key="2">
    <source>
        <dbReference type="SAM" id="MobiDB-lite"/>
    </source>
</evidence>
<accession>A0AAX4PFU4</accession>
<evidence type="ECO:0000256" key="1">
    <source>
        <dbReference type="ARBA" id="ARBA00022737"/>
    </source>
</evidence>
<dbReference type="PANTHER" id="PTHR43215">
    <property type="entry name" value="RADIAL SPOKE HEAD 1 HOMOLOG"/>
    <property type="match status" value="1"/>
</dbReference>
<gene>
    <name evidence="3" type="ORF">HKI87_11g66350</name>
</gene>
<protein>
    <submittedName>
        <fullName evidence="3">Uncharacterized protein</fullName>
    </submittedName>
</protein>
<feature type="compositionally biased region" description="Acidic residues" evidence="2">
    <location>
        <begin position="142"/>
        <end position="161"/>
    </location>
</feature>